<accession>A0ABY1P530</accession>
<feature type="chain" id="PRO_5045503017" description="Lipid A deacylase LpxR family protein" evidence="1">
    <location>
        <begin position="21"/>
        <end position="320"/>
    </location>
</feature>
<evidence type="ECO:0008006" key="4">
    <source>
        <dbReference type="Google" id="ProtNLM"/>
    </source>
</evidence>
<dbReference type="EMBL" id="FXTY01000005">
    <property type="protein sequence ID" value="SMP26701.1"/>
    <property type="molecule type" value="Genomic_DNA"/>
</dbReference>
<sequence length="320" mass="35283">MLRHIAALILVGMLSAQAVAAKDDVEMAEGSAQSSMIGGRSYLGYGSLFVNDFLGDGYDRWRSGSYGTSRFWGYGWNGKLPQAAGELLELRVGGEIISPACLTSHVPLDRPWAGMLTAGLHTQFQRHATEFSFGGDLLMIGPQTGLNSLQSAIHDVIGIPGPSDEVLDNQIPNKWMVRFVGEAGRDFDLGGLTSVRPFLETRVGDENLVRAGVDFTIGRFGQGDLVSRDWVTGHRYRSGQTRGNGWSFVAGADVAKVFSSVYLPEDRGYRLTDTRNRLRAGLHWEGKNTHLFYGLTYLSEEFEMQYEGQFVGAVRLDIRF</sequence>
<dbReference type="InterPro" id="IPR037107">
    <property type="entry name" value="Put_OMP_sf"/>
</dbReference>
<dbReference type="Gene3D" id="2.40.128.140">
    <property type="entry name" value="Outer membrane protein"/>
    <property type="match status" value="1"/>
</dbReference>
<gene>
    <name evidence="2" type="ORF">SAMN06265373_105305</name>
</gene>
<protein>
    <recommendedName>
        <fullName evidence="4">Lipid A deacylase LpxR family protein</fullName>
    </recommendedName>
</protein>
<comment type="caution">
    <text evidence="2">The sequence shown here is derived from an EMBL/GenBank/DDBJ whole genome shotgun (WGS) entry which is preliminary data.</text>
</comment>
<dbReference type="RefSeq" id="WP_283426708.1">
    <property type="nucleotide sequence ID" value="NZ_FXTY01000005.1"/>
</dbReference>
<keyword evidence="1" id="KW-0732">Signal</keyword>
<dbReference type="Proteomes" id="UP001157961">
    <property type="component" value="Unassembled WGS sequence"/>
</dbReference>
<feature type="signal peptide" evidence="1">
    <location>
        <begin position="1"/>
        <end position="20"/>
    </location>
</feature>
<evidence type="ECO:0000256" key="1">
    <source>
        <dbReference type="SAM" id="SignalP"/>
    </source>
</evidence>
<name>A0ABY1P530_9RHOB</name>
<reference evidence="2 3" key="1">
    <citation type="submission" date="2017-05" db="EMBL/GenBank/DDBJ databases">
        <authorList>
            <person name="Varghese N."/>
            <person name="Submissions S."/>
        </authorList>
    </citation>
    <scope>NUCLEOTIDE SEQUENCE [LARGE SCALE GENOMIC DNA]</scope>
    <source>
        <strain evidence="2 3">DSM 29734</strain>
    </source>
</reference>
<evidence type="ECO:0000313" key="3">
    <source>
        <dbReference type="Proteomes" id="UP001157961"/>
    </source>
</evidence>
<dbReference type="InterPro" id="IPR018707">
    <property type="entry name" value="LpxR"/>
</dbReference>
<dbReference type="Pfam" id="PF09982">
    <property type="entry name" value="LpxR"/>
    <property type="match status" value="1"/>
</dbReference>
<evidence type="ECO:0000313" key="2">
    <source>
        <dbReference type="EMBL" id="SMP26701.1"/>
    </source>
</evidence>
<proteinExistence type="predicted"/>
<keyword evidence="3" id="KW-1185">Reference proteome</keyword>
<organism evidence="2 3">
    <name type="scientific">Shimia sagamensis</name>
    <dbReference type="NCBI Taxonomy" id="1566352"/>
    <lineage>
        <taxon>Bacteria</taxon>
        <taxon>Pseudomonadati</taxon>
        <taxon>Pseudomonadota</taxon>
        <taxon>Alphaproteobacteria</taxon>
        <taxon>Rhodobacterales</taxon>
        <taxon>Roseobacteraceae</taxon>
    </lineage>
</organism>